<gene>
    <name evidence="1" type="ORF">J2W91_004893</name>
</gene>
<dbReference type="AlphaFoldDB" id="A0AAP5LP37"/>
<accession>A0AAP5LP37</accession>
<comment type="caution">
    <text evidence="1">The sequence shown here is derived from an EMBL/GenBank/DDBJ whole genome shotgun (WGS) entry which is preliminary data.</text>
</comment>
<organism evidence="1 2">
    <name type="scientific">Paenibacillus amylolyticus</name>
    <dbReference type="NCBI Taxonomy" id="1451"/>
    <lineage>
        <taxon>Bacteria</taxon>
        <taxon>Bacillati</taxon>
        <taxon>Bacillota</taxon>
        <taxon>Bacilli</taxon>
        <taxon>Bacillales</taxon>
        <taxon>Paenibacillaceae</taxon>
        <taxon>Paenibacillus</taxon>
    </lineage>
</organism>
<evidence type="ECO:0000313" key="2">
    <source>
        <dbReference type="Proteomes" id="UP001254832"/>
    </source>
</evidence>
<dbReference type="EMBL" id="JAVDTR010000016">
    <property type="protein sequence ID" value="MDR6726382.1"/>
    <property type="molecule type" value="Genomic_DNA"/>
</dbReference>
<sequence>MTNKNASISQIIYPRLTVFSEENFRGLRRVYRGNLGIRDIDSVLTGIESLRFFSTNPNATLVLFDRSSFRDNFVVLRGNRSIRELDDFLRRGDVESLIASNERLTLAQIRKIRRTGNLPPGYRLI</sequence>
<protein>
    <submittedName>
        <fullName evidence="1">Uncharacterized protein</fullName>
    </submittedName>
</protein>
<evidence type="ECO:0000313" key="1">
    <source>
        <dbReference type="EMBL" id="MDR6726382.1"/>
    </source>
</evidence>
<dbReference type="Gene3D" id="2.60.20.10">
    <property type="entry name" value="Crystallins"/>
    <property type="match status" value="1"/>
</dbReference>
<reference evidence="1" key="1">
    <citation type="submission" date="2023-07" db="EMBL/GenBank/DDBJ databases">
        <title>Sorghum-associated microbial communities from plants grown in Nebraska, USA.</title>
        <authorList>
            <person name="Schachtman D."/>
        </authorList>
    </citation>
    <scope>NUCLEOTIDE SEQUENCE</scope>
    <source>
        <strain evidence="1">BE80</strain>
    </source>
</reference>
<proteinExistence type="predicted"/>
<dbReference type="Proteomes" id="UP001254832">
    <property type="component" value="Unassembled WGS sequence"/>
</dbReference>
<dbReference type="RefSeq" id="WP_056691598.1">
    <property type="nucleotide sequence ID" value="NZ_JAVDTR010000016.1"/>
</dbReference>
<name>A0AAP5LP37_PAEAM</name>